<evidence type="ECO:0000256" key="1">
    <source>
        <dbReference type="SAM" id="MobiDB-lite"/>
    </source>
</evidence>
<reference evidence="2" key="1">
    <citation type="submission" date="2022-07" db="EMBL/GenBank/DDBJ databases">
        <title>Chromosome-level genome of Muraenolepis orangiensis.</title>
        <authorList>
            <person name="Kim J."/>
        </authorList>
    </citation>
    <scope>NUCLEOTIDE SEQUENCE</scope>
    <source>
        <strain evidence="2">KU_S4_2022</strain>
        <tissue evidence="2">Muscle</tissue>
    </source>
</reference>
<proteinExistence type="predicted"/>
<accession>A0A9Q0ISK0</accession>
<evidence type="ECO:0000313" key="2">
    <source>
        <dbReference type="EMBL" id="KAJ3608695.1"/>
    </source>
</evidence>
<gene>
    <name evidence="2" type="ORF">NHX12_023225</name>
</gene>
<evidence type="ECO:0000313" key="3">
    <source>
        <dbReference type="Proteomes" id="UP001148018"/>
    </source>
</evidence>
<feature type="region of interest" description="Disordered" evidence="1">
    <location>
        <begin position="1"/>
        <end position="35"/>
    </location>
</feature>
<name>A0A9Q0ISK0_9TELE</name>
<dbReference type="Proteomes" id="UP001148018">
    <property type="component" value="Unassembled WGS sequence"/>
</dbReference>
<organism evidence="2 3">
    <name type="scientific">Muraenolepis orangiensis</name>
    <name type="common">Patagonian moray cod</name>
    <dbReference type="NCBI Taxonomy" id="630683"/>
    <lineage>
        <taxon>Eukaryota</taxon>
        <taxon>Metazoa</taxon>
        <taxon>Chordata</taxon>
        <taxon>Craniata</taxon>
        <taxon>Vertebrata</taxon>
        <taxon>Euteleostomi</taxon>
        <taxon>Actinopterygii</taxon>
        <taxon>Neopterygii</taxon>
        <taxon>Teleostei</taxon>
        <taxon>Neoteleostei</taxon>
        <taxon>Acanthomorphata</taxon>
        <taxon>Zeiogadaria</taxon>
        <taxon>Gadariae</taxon>
        <taxon>Gadiformes</taxon>
        <taxon>Muraenolepidoidei</taxon>
        <taxon>Muraenolepididae</taxon>
        <taxon>Muraenolepis</taxon>
    </lineage>
</organism>
<keyword evidence="3" id="KW-1185">Reference proteome</keyword>
<dbReference type="EMBL" id="JANIIK010000039">
    <property type="protein sequence ID" value="KAJ3608695.1"/>
    <property type="molecule type" value="Genomic_DNA"/>
</dbReference>
<sequence>MTLDSSIKLTKRGEKHYGSDPVHHPPPDMQSPPSRHVEFTLPTCRVHPPDMQFTLPTCRVHPPDMQSSPSRHAESPLPTCRVHPPDMQSSPSRHAEFTLPTCRVPPPGWVDPHSRYEARRGASEISSRG</sequence>
<feature type="region of interest" description="Disordered" evidence="1">
    <location>
        <begin position="58"/>
        <end position="129"/>
    </location>
</feature>
<dbReference type="AlphaFoldDB" id="A0A9Q0ISK0"/>
<feature type="compositionally biased region" description="Basic and acidic residues" evidence="1">
    <location>
        <begin position="11"/>
        <end position="26"/>
    </location>
</feature>
<comment type="caution">
    <text evidence="2">The sequence shown here is derived from an EMBL/GenBank/DDBJ whole genome shotgun (WGS) entry which is preliminary data.</text>
</comment>
<feature type="compositionally biased region" description="Basic and acidic residues" evidence="1">
    <location>
        <begin position="112"/>
        <end position="122"/>
    </location>
</feature>
<protein>
    <submittedName>
        <fullName evidence="2">Uncharacterized protein</fullName>
    </submittedName>
</protein>